<evidence type="ECO:0000313" key="3">
    <source>
        <dbReference type="Proteomes" id="UP000262621"/>
    </source>
</evidence>
<dbReference type="EMBL" id="QVFU01000033">
    <property type="protein sequence ID" value="RFS44295.1"/>
    <property type="molecule type" value="Genomic_DNA"/>
</dbReference>
<name>A0A372FU68_9ACTN</name>
<evidence type="ECO:0000313" key="2">
    <source>
        <dbReference type="EMBL" id="RFS44295.1"/>
    </source>
</evidence>
<evidence type="ECO:0000256" key="1">
    <source>
        <dbReference type="SAM" id="MobiDB-lite"/>
    </source>
</evidence>
<sequence length="89" mass="9617">MTDALAVTGGPNPSTPTIPGQPAAPVRHSRLPPVARHLMEMALAMVAGTGAVLRRRAEYGVHRPNRAAPRRDTRGHGRWHTAGRPGWRC</sequence>
<organism evidence="2 3">
    <name type="scientific">Micromonospora craniellae</name>
    <dbReference type="NCBI Taxonomy" id="2294034"/>
    <lineage>
        <taxon>Bacteria</taxon>
        <taxon>Bacillati</taxon>
        <taxon>Actinomycetota</taxon>
        <taxon>Actinomycetes</taxon>
        <taxon>Micromonosporales</taxon>
        <taxon>Micromonosporaceae</taxon>
        <taxon>Micromonospora</taxon>
    </lineage>
</organism>
<comment type="caution">
    <text evidence="2">The sequence shown here is derived from an EMBL/GenBank/DDBJ whole genome shotgun (WGS) entry which is preliminary data.</text>
</comment>
<feature type="region of interest" description="Disordered" evidence="1">
    <location>
        <begin position="63"/>
        <end position="89"/>
    </location>
</feature>
<dbReference type="RefSeq" id="WP_117230132.1">
    <property type="nucleotide sequence ID" value="NZ_CP061725.1"/>
</dbReference>
<proteinExistence type="predicted"/>
<keyword evidence="3" id="KW-1185">Reference proteome</keyword>
<accession>A0A372FU68</accession>
<dbReference type="AlphaFoldDB" id="A0A372FU68"/>
<reference evidence="2 3" key="1">
    <citation type="submission" date="2018-08" db="EMBL/GenBank/DDBJ databases">
        <title>Verrucosispora craniellae sp. nov., isolated from a marine sponge in the South China Sea.</title>
        <authorList>
            <person name="Li L."/>
            <person name="Lin H.W."/>
        </authorList>
    </citation>
    <scope>NUCLEOTIDE SEQUENCE [LARGE SCALE GENOMIC DNA]</scope>
    <source>
        <strain evidence="2 3">LHW63014</strain>
    </source>
</reference>
<protein>
    <submittedName>
        <fullName evidence="2">Uncharacterized protein</fullName>
    </submittedName>
</protein>
<feature type="region of interest" description="Disordered" evidence="1">
    <location>
        <begin position="1"/>
        <end position="29"/>
    </location>
</feature>
<gene>
    <name evidence="2" type="ORF">D0Q02_23220</name>
</gene>
<dbReference type="Proteomes" id="UP000262621">
    <property type="component" value="Unassembled WGS sequence"/>
</dbReference>